<dbReference type="Pfam" id="PF00583">
    <property type="entry name" value="Acetyltransf_1"/>
    <property type="match status" value="2"/>
</dbReference>
<dbReference type="InterPro" id="IPR016181">
    <property type="entry name" value="Acyl_CoA_acyltransferase"/>
</dbReference>
<protein>
    <recommendedName>
        <fullName evidence="2">N-acetyltransferase domain-containing protein</fullName>
    </recommendedName>
</protein>
<dbReference type="eggNOG" id="COG0454">
    <property type="taxonomic scope" value="Bacteria"/>
</dbReference>
<evidence type="ECO:0000313" key="4">
    <source>
        <dbReference type="Proteomes" id="UP000001424"/>
    </source>
</evidence>
<reference evidence="3 4" key="1">
    <citation type="journal article" date="2003" name="Proc. Natl. Acad. Sci. U.S.A.">
        <title>The complete genome sequence of Chromobacterium violaceum reveals remarkable and exploitable bacterial adaptability.</title>
        <authorList>
            <person name="Vasconcelos A.T.R."/>
            <person name="de Almeida D.F."/>
            <person name="Almeida F.C."/>
            <person name="de Almeida L.G.P."/>
            <person name="de Almeida R."/>
            <person name="Goncalves J.A.A."/>
            <person name="Andrade E.M."/>
            <person name="Antonio R.V."/>
            <person name="Araripe J."/>
            <person name="de Araujo M.F.F."/>
            <person name="Filho S.A."/>
            <person name="Azevedo V."/>
            <person name="Batista A.J."/>
            <person name="Bataus L.A.M."/>
            <person name="Batista J.S."/>
            <person name="Belo A."/>
            <person name="vander Berg C."/>
            <person name="Blamey J."/>
            <person name="Bogo M."/>
            <person name="Bonato S."/>
            <person name="Bordignon J."/>
            <person name="Brito C.A."/>
            <person name="Brocchi M."/>
            <person name="Burity H.A."/>
            <person name="Camargo A.A."/>
            <person name="Cardoso D.D.P."/>
            <person name="Carneiro N.P."/>
            <person name="Carraro D.M."/>
            <person name="Carvalho C.M.B."/>
            <person name="Cascardo J.C.M."/>
            <person name="Cavada B.S."/>
            <person name="Chueire L.M.O."/>
            <person name="Pasa T.B.C."/>
            <person name="Duran N."/>
            <person name="Fagundes N."/>
            <person name="Falcao C.L."/>
            <person name="Fantinatti F."/>
            <person name="Farias I.P."/>
            <person name="Felipe M.S.S."/>
            <person name="Ferrari L.P."/>
            <person name="Ferro J.A."/>
            <person name="Ferro M.I.T."/>
            <person name="Franco G.R."/>
            <person name="Freitas N.S.A."/>
            <person name="Furlan L.R."/>
            <person name="Gazzinelli R.T."/>
            <person name="Gomes E.A."/>
            <person name="Goncalves P.R."/>
            <person name="Grangeiro T.B."/>
            <person name="Grattapaglia D."/>
            <person name="Grisard E.C."/>
            <person name="Guimaraes C.T."/>
            <person name="Hanna E.S."/>
            <person name="Hungria M."/>
            <person name="Jardim S.N."/>
            <person name="Laurino J."/>
            <person name="Leoi L.C.T."/>
            <person name="Fassarella L."/>
            <person name="Lima A."/>
            <person name="Loureiro M.F."/>
            <person name="Lyra M.C.P."/>
            <person name="Macedo M."/>
            <person name="Madeira H.M.F."/>
            <person name="Manfio G.P."/>
            <person name="Maranhao A.Q."/>
            <person name="Martins W.S."/>
            <person name="di Mauro S.M.Z."/>
            <person name="de Medeiros S.R.B."/>
            <person name="Meissner R.D.V."/>
            <person name="Menck C.F.M."/>
            <person name="Moreira M.A.M."/>
            <person name="Nascimento F.F."/>
            <person name="Nicolas M.F."/>
            <person name="Oliveira J.G."/>
            <person name="Oliveira S.C."/>
            <person name="Paixao R.F.C."/>
            <person name="Parente J.A."/>
            <person name="Pedrosa F.O."/>
            <person name="Pena S.J.D."/>
            <person name="Perreira J.O."/>
            <person name="Perreira M."/>
            <person name="Pinto L.S.R.C."/>
            <person name="Pinto L.S."/>
            <person name="Porto J.I.R."/>
            <person name="Potrich D.P."/>
            <person name="Neto C.E.R."/>
            <person name="Reis A.M.M."/>
            <person name="Rigo L.U."/>
            <person name="Rondinelli E."/>
            <person name="dos Santos E.B.P."/>
            <person name="Santos F.R."/>
            <person name="Schneider M.P.C."/>
            <person name="Seuanez H.N."/>
            <person name="Silva A.M.R."/>
            <person name="da Silva A.L.C."/>
            <person name="Silva D.W."/>
            <person name="Silva R."/>
            <person name="Simoes I.C."/>
            <person name="Simon D."/>
            <person name="Soares C.M.A."/>
            <person name="Soares R.B.A."/>
            <person name="Souza E.M."/>
            <person name="Souza K.R.L."/>
            <person name="Souza R.C."/>
            <person name="Steffens M.B.R."/>
            <person name="Steindel M."/>
            <person name="Teixeira S.R."/>
            <person name="Urmenyi T."/>
            <person name="Vettore A."/>
            <person name="Wassem R."/>
            <person name="Zaha A."/>
            <person name="Simpson A.J.G."/>
        </authorList>
    </citation>
    <scope>NUCLEOTIDE SEQUENCE [LARGE SCALE GENOMIC DNA]</scope>
    <source>
        <strain evidence="4">ATCC 12472 / DSM 30191 / JCM 1249 / NBRC 12614 / NCIMB 9131 / NCTC 9757</strain>
    </source>
</reference>
<evidence type="ECO:0000259" key="2">
    <source>
        <dbReference type="PROSITE" id="PS51186"/>
    </source>
</evidence>
<gene>
    <name evidence="3" type="ordered locus">CV_2190</name>
</gene>
<dbReference type="PROSITE" id="PS51186">
    <property type="entry name" value="GNAT"/>
    <property type="match status" value="1"/>
</dbReference>
<evidence type="ECO:0000256" key="1">
    <source>
        <dbReference type="SAM" id="MobiDB-lite"/>
    </source>
</evidence>
<dbReference type="Proteomes" id="UP000001424">
    <property type="component" value="Chromosome"/>
</dbReference>
<accession>Q7NW00</accession>
<dbReference type="SUPFAM" id="SSF55729">
    <property type="entry name" value="Acyl-CoA N-acyltransferases (Nat)"/>
    <property type="match status" value="2"/>
</dbReference>
<feature type="compositionally biased region" description="Basic residues" evidence="1">
    <location>
        <begin position="40"/>
        <end position="52"/>
    </location>
</feature>
<feature type="domain" description="N-acetyltransferase" evidence="2">
    <location>
        <begin position="106"/>
        <end position="259"/>
    </location>
</feature>
<feature type="compositionally biased region" description="Basic residues" evidence="1">
    <location>
        <begin position="13"/>
        <end position="23"/>
    </location>
</feature>
<name>Q7NW00_CHRVO</name>
<dbReference type="AlphaFoldDB" id="Q7NW00"/>
<feature type="region of interest" description="Disordered" evidence="1">
    <location>
        <begin position="1"/>
        <end position="52"/>
    </location>
</feature>
<dbReference type="eggNOG" id="COG0456">
    <property type="taxonomic scope" value="Bacteria"/>
</dbReference>
<dbReference type="InterPro" id="IPR000182">
    <property type="entry name" value="GNAT_dom"/>
</dbReference>
<dbReference type="STRING" id="243365.CV_2190"/>
<dbReference type="CDD" id="cd04301">
    <property type="entry name" value="NAT_SF"/>
    <property type="match status" value="1"/>
</dbReference>
<feature type="compositionally biased region" description="Low complexity" evidence="1">
    <location>
        <begin position="1"/>
        <end position="12"/>
    </location>
</feature>
<organism evidence="3 4">
    <name type="scientific">Chromobacterium violaceum (strain ATCC 12472 / DSM 30191 / JCM 1249 / CCUG 213 / NBRC 12614 / NCIMB 9131 / NCTC 9757 / MK)</name>
    <dbReference type="NCBI Taxonomy" id="243365"/>
    <lineage>
        <taxon>Bacteria</taxon>
        <taxon>Pseudomonadati</taxon>
        <taxon>Pseudomonadota</taxon>
        <taxon>Betaproteobacteria</taxon>
        <taxon>Neisseriales</taxon>
        <taxon>Chromobacteriaceae</taxon>
        <taxon>Chromobacterium</taxon>
    </lineage>
</organism>
<dbReference type="HOGENOM" id="CLU_713090_0_0_4"/>
<dbReference type="KEGG" id="cvi:CV_2190"/>
<dbReference type="GO" id="GO:0016747">
    <property type="term" value="F:acyltransferase activity, transferring groups other than amino-acyl groups"/>
    <property type="evidence" value="ECO:0007669"/>
    <property type="project" value="InterPro"/>
</dbReference>
<evidence type="ECO:0000313" key="3">
    <source>
        <dbReference type="EMBL" id="AAQ59863.1"/>
    </source>
</evidence>
<feature type="compositionally biased region" description="Low complexity" evidence="1">
    <location>
        <begin position="26"/>
        <end position="39"/>
    </location>
</feature>
<keyword evidence="4" id="KW-1185">Reference proteome</keyword>
<proteinExistence type="predicted"/>
<dbReference type="EMBL" id="AE016825">
    <property type="protein sequence ID" value="AAQ59863.1"/>
    <property type="molecule type" value="Genomic_DNA"/>
</dbReference>
<dbReference type="Gene3D" id="3.40.630.30">
    <property type="match status" value="2"/>
</dbReference>
<sequence>MLGRAGAAPAGPARRRRRLHRRHDPAAAGAAWRARAARGLPRRRQRRHRRRLPVLPIPGCLGAAAPGRRGENPRDTVLRRAGWRGRGLCQARAVHRFRRAGGRRAVKIASLAGLAPDDIHPCFLDAFSDYLVPAQPSLPQLAAMLRRRGWIPELSAGAWLDGRLAGFWLCAAPEIDGEREGYCIAAGVSPAARRRRALTDMAGLVGRLLAAHGIRRQRLEVIDGNQRARDAYASLGFEPLRKLDCYQLQAPVQAACRWPVTIHTAHDPARWPAPDALAYPPAVPNRRESLLRADPPLRWLSVDRDGQTLGSLLMSPDGEVAELQVSPPCRRQGIASQLLQAAQSLSVCGRLGFNNVDSRDLPLLSLLLRHQAVYRLSQWEMTLSAPR</sequence>